<dbReference type="PIRSF" id="PIRSF005604">
    <property type="entry name" value="XET"/>
    <property type="match status" value="1"/>
</dbReference>
<dbReference type="GO" id="GO:0071555">
    <property type="term" value="P:cell wall organization"/>
    <property type="evidence" value="ECO:0007669"/>
    <property type="project" value="UniProtKB-KW"/>
</dbReference>
<dbReference type="GO" id="GO:0016762">
    <property type="term" value="F:xyloglucan:xyloglucosyl transferase activity"/>
    <property type="evidence" value="ECO:0007669"/>
    <property type="project" value="UniProtKB-EC"/>
</dbReference>
<dbReference type="InterPro" id="IPR010713">
    <property type="entry name" value="XET_C"/>
</dbReference>
<evidence type="ECO:0000256" key="1">
    <source>
        <dbReference type="ARBA" id="ARBA00022679"/>
    </source>
</evidence>
<evidence type="ECO:0000259" key="9">
    <source>
        <dbReference type="PROSITE" id="PS51762"/>
    </source>
</evidence>
<name>A0A0D9VET8_9ORYZ</name>
<evidence type="ECO:0000256" key="6">
    <source>
        <dbReference type="PIRSR" id="PIRSR005604-1"/>
    </source>
</evidence>
<dbReference type="Pfam" id="PF06955">
    <property type="entry name" value="XET_C"/>
    <property type="match status" value="1"/>
</dbReference>
<accession>A0A0D9VET8</accession>
<dbReference type="InterPro" id="IPR000757">
    <property type="entry name" value="Beta-glucanase-like"/>
</dbReference>
<dbReference type="Pfam" id="PF00722">
    <property type="entry name" value="Glyco_hydro_16"/>
    <property type="match status" value="1"/>
</dbReference>
<evidence type="ECO:0000256" key="3">
    <source>
        <dbReference type="ARBA" id="ARBA00023157"/>
    </source>
</evidence>
<dbReference type="InterPro" id="IPR016455">
    <property type="entry name" value="XTH"/>
</dbReference>
<dbReference type="HOGENOM" id="CLU_048041_0_1_1"/>
<dbReference type="PROSITE" id="PS01034">
    <property type="entry name" value="GH16_1"/>
    <property type="match status" value="1"/>
</dbReference>
<dbReference type="InterPro" id="IPR013320">
    <property type="entry name" value="ConA-like_dom_sf"/>
</dbReference>
<sequence>MGKTASYTMGSSKLLLVVFAAAAAAVIGLAGASFRDECDIPWEPQNARFTDDGSGLSLSLVSNYSGTYNYNLKYLLQLINSRLNGMIKFLIRCMLRTKKQFIFGSVSTLIQLVPGNSAGTVTTYYTSSVGDNHDEIDFEFLGNETGQPYTIHTNIYANGKGDKEMQFKPWFNPTDGYHNYTVSWTPCMIVWYIDGTPIRVFRNYEENNGVAFPTKRPMYGYSSIWAAEDWATQGGRVKADWSKAPFVANYRGLNVNVCECSTNDCATQCASAFSSGSSACQLSDSELAQMRKVQDEYMIYNYCVDFKRYNGSVPVECSLSQQ</sequence>
<dbReference type="GO" id="GO:0010411">
    <property type="term" value="P:xyloglucan metabolic process"/>
    <property type="evidence" value="ECO:0007669"/>
    <property type="project" value="InterPro"/>
</dbReference>
<dbReference type="Gramene" id="LPERR02G10350.1">
    <property type="protein sequence ID" value="LPERR02G10350.1"/>
    <property type="gene ID" value="LPERR02G10350"/>
</dbReference>
<reference evidence="10" key="3">
    <citation type="submission" date="2015-04" db="UniProtKB">
        <authorList>
            <consortium name="EnsemblPlants"/>
        </authorList>
    </citation>
    <scope>IDENTIFICATION</scope>
</reference>
<keyword evidence="11" id="KW-1185">Reference proteome</keyword>
<organism evidence="10 11">
    <name type="scientific">Leersia perrieri</name>
    <dbReference type="NCBI Taxonomy" id="77586"/>
    <lineage>
        <taxon>Eukaryota</taxon>
        <taxon>Viridiplantae</taxon>
        <taxon>Streptophyta</taxon>
        <taxon>Embryophyta</taxon>
        <taxon>Tracheophyta</taxon>
        <taxon>Spermatophyta</taxon>
        <taxon>Magnoliopsida</taxon>
        <taxon>Liliopsida</taxon>
        <taxon>Poales</taxon>
        <taxon>Poaceae</taxon>
        <taxon>BOP clade</taxon>
        <taxon>Oryzoideae</taxon>
        <taxon>Oryzeae</taxon>
        <taxon>Oryzinae</taxon>
        <taxon>Leersia</taxon>
    </lineage>
</organism>
<keyword evidence="3" id="KW-1015">Disulfide bond</keyword>
<dbReference type="SUPFAM" id="SSF49899">
    <property type="entry name" value="Concanavalin A-like lectins/glucanases"/>
    <property type="match status" value="1"/>
</dbReference>
<dbReference type="GO" id="GO:0048046">
    <property type="term" value="C:apoplast"/>
    <property type="evidence" value="ECO:0007669"/>
    <property type="project" value="UniProtKB-SubCell"/>
</dbReference>
<dbReference type="GO" id="GO:0042546">
    <property type="term" value="P:cell wall biogenesis"/>
    <property type="evidence" value="ECO:0007669"/>
    <property type="project" value="InterPro"/>
</dbReference>
<reference evidence="10 11" key="1">
    <citation type="submission" date="2012-08" db="EMBL/GenBank/DDBJ databases">
        <title>Oryza genome evolution.</title>
        <authorList>
            <person name="Wing R.A."/>
        </authorList>
    </citation>
    <scope>NUCLEOTIDE SEQUENCE</scope>
</reference>
<feature type="glycosylation site" description="N-linked (GlcNAc...) asparagine" evidence="7">
    <location>
        <position position="143"/>
    </location>
</feature>
<protein>
    <recommendedName>
        <fullName evidence="8">Xyloglucan endotransglucosylase/hydrolase</fullName>
        <ecNumber evidence="8">2.4.1.207</ecNumber>
    </recommendedName>
</protein>
<evidence type="ECO:0000256" key="8">
    <source>
        <dbReference type="RuleBase" id="RU361120"/>
    </source>
</evidence>
<keyword evidence="2 8" id="KW-0378">Hydrolase</keyword>
<evidence type="ECO:0000256" key="7">
    <source>
        <dbReference type="PIRSR" id="PIRSR005604-2"/>
    </source>
</evidence>
<comment type="subcellular location">
    <subcellularLocation>
        <location evidence="8">Secreted</location>
        <location evidence="8">Cell wall</location>
    </subcellularLocation>
    <subcellularLocation>
        <location evidence="8">Secreted</location>
        <location evidence="8">Extracellular space</location>
        <location evidence="8">Apoplast</location>
    </subcellularLocation>
</comment>
<dbReference type="PANTHER" id="PTHR31062">
    <property type="entry name" value="XYLOGLUCAN ENDOTRANSGLUCOSYLASE/HYDROLASE PROTEIN 8-RELATED"/>
    <property type="match status" value="1"/>
</dbReference>
<keyword evidence="1 8" id="KW-0808">Transferase</keyword>
<dbReference type="Gene3D" id="2.60.120.200">
    <property type="match status" value="1"/>
</dbReference>
<keyword evidence="8" id="KW-0052">Apoplast</keyword>
<dbReference type="PROSITE" id="PS51762">
    <property type="entry name" value="GH16_2"/>
    <property type="match status" value="1"/>
</dbReference>
<dbReference type="PRINTS" id="PR00737">
    <property type="entry name" value="GLHYDRLASE16"/>
</dbReference>
<proteinExistence type="inferred from homology"/>
<evidence type="ECO:0000256" key="2">
    <source>
        <dbReference type="ARBA" id="ARBA00022801"/>
    </source>
</evidence>
<evidence type="ECO:0000313" key="11">
    <source>
        <dbReference type="Proteomes" id="UP000032180"/>
    </source>
</evidence>
<dbReference type="EnsemblPlants" id="LPERR02G10350.1">
    <property type="protein sequence ID" value="LPERR02G10350.1"/>
    <property type="gene ID" value="LPERR02G10350"/>
</dbReference>
<comment type="function">
    <text evidence="8">Catalyzes xyloglucan endohydrolysis (XEH) and/or endotransglycosylation (XET). Cleaves and religates xyloglucan polymers, an essential constituent of the primary cell wall, and thereby participates in cell wall construction of growing tissues.</text>
</comment>
<dbReference type="Proteomes" id="UP000032180">
    <property type="component" value="Chromosome 2"/>
</dbReference>
<evidence type="ECO:0000256" key="5">
    <source>
        <dbReference type="ARBA" id="ARBA00023295"/>
    </source>
</evidence>
<dbReference type="InterPro" id="IPR044791">
    <property type="entry name" value="Beta-glucanase/XTH"/>
</dbReference>
<feature type="active site" description="Nucleophile" evidence="6">
    <location>
        <position position="135"/>
    </location>
</feature>
<feature type="active site" description="Proton donor" evidence="6">
    <location>
        <position position="139"/>
    </location>
</feature>
<comment type="similarity">
    <text evidence="8">Belongs to the glycosyl hydrolase 16 family.</text>
</comment>
<keyword evidence="8" id="KW-0961">Cell wall biogenesis/degradation</keyword>
<comment type="PTM">
    <text evidence="8">Contains at least one intrachain disulfide bond essential for its enzymatic activity.</text>
</comment>
<evidence type="ECO:0000313" key="10">
    <source>
        <dbReference type="EnsemblPlants" id="LPERR02G10350.1"/>
    </source>
</evidence>
<dbReference type="GO" id="GO:0004553">
    <property type="term" value="F:hydrolase activity, hydrolyzing O-glycosyl compounds"/>
    <property type="evidence" value="ECO:0007669"/>
    <property type="project" value="InterPro"/>
</dbReference>
<evidence type="ECO:0000256" key="4">
    <source>
        <dbReference type="ARBA" id="ARBA00023180"/>
    </source>
</evidence>
<keyword evidence="5 8" id="KW-0326">Glycosidase</keyword>
<reference evidence="11" key="2">
    <citation type="submission" date="2013-12" db="EMBL/GenBank/DDBJ databases">
        <authorList>
            <person name="Yu Y."/>
            <person name="Lee S."/>
            <person name="de Baynast K."/>
            <person name="Wissotski M."/>
            <person name="Liu L."/>
            <person name="Talag J."/>
            <person name="Goicoechea J."/>
            <person name="Angelova A."/>
            <person name="Jetty R."/>
            <person name="Kudrna D."/>
            <person name="Golser W."/>
            <person name="Rivera L."/>
            <person name="Zhang J."/>
            <person name="Wing R."/>
        </authorList>
    </citation>
    <scope>NUCLEOTIDE SEQUENCE</scope>
</reference>
<dbReference type="InterPro" id="IPR008263">
    <property type="entry name" value="GH16_AS"/>
</dbReference>
<keyword evidence="8" id="KW-0134">Cell wall</keyword>
<feature type="domain" description="GH16" evidence="9">
    <location>
        <begin position="38"/>
        <end position="250"/>
    </location>
</feature>
<dbReference type="eggNOG" id="ENOG502QS5E">
    <property type="taxonomic scope" value="Eukaryota"/>
</dbReference>
<dbReference type="STRING" id="77586.A0A0D9VET8"/>
<dbReference type="AlphaFoldDB" id="A0A0D9VET8"/>
<dbReference type="InterPro" id="IPR008264">
    <property type="entry name" value="Beta_glucanase"/>
</dbReference>
<keyword evidence="4" id="KW-0325">Glycoprotein</keyword>
<dbReference type="EC" id="2.4.1.207" evidence="8"/>
<keyword evidence="8" id="KW-0964">Secreted</keyword>